<dbReference type="AlphaFoldDB" id="A0AA36IYI9"/>
<comment type="caution">
    <text evidence="1">The sequence shown here is derived from an EMBL/GenBank/DDBJ whole genome shotgun (WGS) entry which is preliminary data.</text>
</comment>
<dbReference type="EMBL" id="CAUJNA010003211">
    <property type="protein sequence ID" value="CAJ1395849.1"/>
    <property type="molecule type" value="Genomic_DNA"/>
</dbReference>
<gene>
    <name evidence="1" type="ORF">EVOR1521_LOCUS20182</name>
</gene>
<sequence length="103" mass="11522">MVHMASICRQATPRWTRGRSDLTLEEELVDFLAEWIAGAACEVDAWAPGLTEGHLGGLIERFSSARKSIAWNGQAVCRCFSKCTRPELPSTVALPRRNRSSFW</sequence>
<organism evidence="1 2">
    <name type="scientific">Effrenium voratum</name>
    <dbReference type="NCBI Taxonomy" id="2562239"/>
    <lineage>
        <taxon>Eukaryota</taxon>
        <taxon>Sar</taxon>
        <taxon>Alveolata</taxon>
        <taxon>Dinophyceae</taxon>
        <taxon>Suessiales</taxon>
        <taxon>Symbiodiniaceae</taxon>
        <taxon>Effrenium</taxon>
    </lineage>
</organism>
<proteinExistence type="predicted"/>
<accession>A0AA36IYI9</accession>
<evidence type="ECO:0000313" key="1">
    <source>
        <dbReference type="EMBL" id="CAJ1395849.1"/>
    </source>
</evidence>
<reference evidence="1" key="1">
    <citation type="submission" date="2023-08" db="EMBL/GenBank/DDBJ databases">
        <authorList>
            <person name="Chen Y."/>
            <person name="Shah S."/>
            <person name="Dougan E. K."/>
            <person name="Thang M."/>
            <person name="Chan C."/>
        </authorList>
    </citation>
    <scope>NUCLEOTIDE SEQUENCE</scope>
</reference>
<dbReference type="Proteomes" id="UP001178507">
    <property type="component" value="Unassembled WGS sequence"/>
</dbReference>
<keyword evidence="2" id="KW-1185">Reference proteome</keyword>
<evidence type="ECO:0000313" key="2">
    <source>
        <dbReference type="Proteomes" id="UP001178507"/>
    </source>
</evidence>
<name>A0AA36IYI9_9DINO</name>
<protein>
    <submittedName>
        <fullName evidence="1">Uncharacterized protein</fullName>
    </submittedName>
</protein>